<protein>
    <recommendedName>
        <fullName evidence="3">CD-NTase associated protein 4-like DNA endonuclease domain-containing protein</fullName>
    </recommendedName>
</protein>
<comment type="caution">
    <text evidence="1">The sequence shown here is derived from an EMBL/GenBank/DDBJ whole genome shotgun (WGS) entry which is preliminary data.</text>
</comment>
<reference evidence="1 2" key="1">
    <citation type="submission" date="2016-11" db="EMBL/GenBank/DDBJ databases">
        <title>Whole genomes of Flavobacteriaceae.</title>
        <authorList>
            <person name="Stine C."/>
            <person name="Li C."/>
            <person name="Tadesse D."/>
        </authorList>
    </citation>
    <scope>NUCLEOTIDE SEQUENCE [LARGE SCALE GENOMIC DNA]</scope>
    <source>
        <strain evidence="1 2">DSM 15937</strain>
    </source>
</reference>
<evidence type="ECO:0000313" key="2">
    <source>
        <dbReference type="Proteomes" id="UP000198382"/>
    </source>
</evidence>
<accession>A0ABX4BPY0</accession>
<sequence>MSLSKLSIFSKKTDANEVVKGYEYQKLRTLENWLSNKVHNRDEIIYCEYEDDIFERNINAGVSKFTQIKLYGSRPFSFKSEEITKAITNFFMLFVKGEYSFDSVEFVFETNTGIAAKYGDNDSALLKDWFENQNNIDAILLKKITEKVKSIVVKYINEELPKAQKISKAAAESAMIDFNALPDSVWEDFVKSIKWIFNDISPDEAVEQVVSSIKKYIKKLSFPVIAEKIDTVFTTLYYEVTVKMFQNTPEDRCLTIHRMDGLILNLGDEADKQYNIALEAWKDTEEIKYFNLAEFLEVLYSAKHCRESAYLKTHAAIWQKLLSKFIHFAQTPDRYRHMAVYEFLWGSLRPIPGRKPQGTLFGCNELIELYFSESTKFDDHESVEDSLYLLHIIRFSIEYDKSDLDISKTEKWLNDIEEVVNAKLQQKHGPNERCYWLELRAAFYSTNLDFTQEVLESSIVFDTYDELLELLPKAALYNVTRLSNILNEAVKQLLRAEASRDYIEKLESVADKLMSFVSQRNGNYQYAKTYVERGANYLNSTNLRDISRALNYFHKAKDMFFQEETKEGYVLSLLNISQLYAALNMNFAAKYYALSAAWFSINNKPEKLVKKITDAFGMLVYYDFTQGSWIHALEIFEFFVRVRVNFDPRSIEELDEILGKSFITVAGILTMAPKISPELNGFIESQKYQMSDFFAHYMEPLIKRYQQIIQDRGLKAHLENKLSSPPINDIGDIRKIEFKALGSLWIISFPNTWRSNALGEEFTAVLQVLLVELATAVKDLHFFRTDIEIEILESDKSKQPQQHASNQSFKWTVYSCTVNLPGADKITMQSSSVIQSIKYVLRDLSMIKDDEVFNFIDGLYKNESLAGKTLTNDLYQRIYRNVYSEESFKESMQNLFSGSGFEIKHKESKVLRWNDTISPLYQKEESLKQIEGRYKNSIKSLYLTIEKLKKQDGYDSWLSGLREQGWLDWQILLAMHNHVISYKTSRFISGMTFQSDLERQEVFYSNFHNLKKKDESEIYVDFHLDYFQGEVFQFQLHQTVFLVLKALNLENRSRFPNFPAMKDFLNHRFNFAVDDLEGFSPL</sequence>
<dbReference type="EMBL" id="MUGV01000020">
    <property type="protein sequence ID" value="OXA78667.1"/>
    <property type="molecule type" value="Genomic_DNA"/>
</dbReference>
<evidence type="ECO:0008006" key="3">
    <source>
        <dbReference type="Google" id="ProtNLM"/>
    </source>
</evidence>
<proteinExistence type="predicted"/>
<gene>
    <name evidence="1" type="ORF">B0A65_13125</name>
</gene>
<dbReference type="RefSeq" id="WP_074662157.1">
    <property type="nucleotide sequence ID" value="NZ_MUGV01000020.1"/>
</dbReference>
<name>A0ABX4BPY0_FLAFR</name>
<dbReference type="SUPFAM" id="SSF48452">
    <property type="entry name" value="TPR-like"/>
    <property type="match status" value="1"/>
</dbReference>
<keyword evidence="2" id="KW-1185">Reference proteome</keyword>
<organism evidence="1 2">
    <name type="scientific">Flavobacterium frigidimaris</name>
    <dbReference type="NCBI Taxonomy" id="262320"/>
    <lineage>
        <taxon>Bacteria</taxon>
        <taxon>Pseudomonadati</taxon>
        <taxon>Bacteroidota</taxon>
        <taxon>Flavobacteriia</taxon>
        <taxon>Flavobacteriales</taxon>
        <taxon>Flavobacteriaceae</taxon>
        <taxon>Flavobacterium</taxon>
    </lineage>
</organism>
<evidence type="ECO:0000313" key="1">
    <source>
        <dbReference type="EMBL" id="OXA78667.1"/>
    </source>
</evidence>
<dbReference type="Proteomes" id="UP000198382">
    <property type="component" value="Unassembled WGS sequence"/>
</dbReference>
<dbReference type="InterPro" id="IPR011990">
    <property type="entry name" value="TPR-like_helical_dom_sf"/>
</dbReference>